<dbReference type="FunFam" id="3.30.70.270:FF:000026">
    <property type="entry name" value="Transposon Ty3-G Gag-Pol polyprotein"/>
    <property type="match status" value="1"/>
</dbReference>
<dbReference type="SUPFAM" id="SSF56672">
    <property type="entry name" value="DNA/RNA polymerases"/>
    <property type="match status" value="1"/>
</dbReference>
<comment type="caution">
    <text evidence="4">The sequence shown here is derived from an EMBL/GenBank/DDBJ whole genome shotgun (WGS) entry which is preliminary data.</text>
</comment>
<dbReference type="InterPro" id="IPR000477">
    <property type="entry name" value="RT_dom"/>
</dbReference>
<feature type="domain" description="Reverse transcriptase" evidence="2">
    <location>
        <begin position="384"/>
        <end position="545"/>
    </location>
</feature>
<feature type="region of interest" description="Disordered" evidence="1">
    <location>
        <begin position="104"/>
        <end position="202"/>
    </location>
</feature>
<dbReference type="AlphaFoldDB" id="A0A6A3DWE7"/>
<dbReference type="EMBL" id="QXGF01002967">
    <property type="protein sequence ID" value="KAE8922800.1"/>
    <property type="molecule type" value="Genomic_DNA"/>
</dbReference>
<evidence type="ECO:0000259" key="3">
    <source>
        <dbReference type="Pfam" id="PF17919"/>
    </source>
</evidence>
<gene>
    <name evidence="4" type="ORF">PF009_g26939</name>
</gene>
<feature type="compositionally biased region" description="Low complexity" evidence="1">
    <location>
        <begin position="148"/>
        <end position="158"/>
    </location>
</feature>
<dbReference type="Pfam" id="PF00078">
    <property type="entry name" value="RVT_1"/>
    <property type="match status" value="1"/>
</dbReference>
<dbReference type="Proteomes" id="UP000429523">
    <property type="component" value="Unassembled WGS sequence"/>
</dbReference>
<evidence type="ECO:0000259" key="2">
    <source>
        <dbReference type="Pfam" id="PF00078"/>
    </source>
</evidence>
<sequence>MAWLERHDPWIDWRSKTLGATHFSPGGALANHEPTSTRTQKPYWREHWTESVSVLDVGVSEMMHTTDVGAVLPEVGSTSHTSAGPERRSLDVCGAAGTLLNTGRLSPGDFTSRPIGRNPDVASKAGRNSPCVSWSGDGRVGVSPLVPSPAADGASAPGRGDGDIAMSPSSTRSRARRRRRRRCRASAASSTPDEVSSVLSGEAPRDCGEQLYTLANGVTGDVDGDIGLDPLPTLDALLELEEMSVADFGEALKAGDLAEVVMIRPEDELNSSSLLDEAVPEDTKQALNARSGSAILKDPSDPLYSLVVDFGDVVSKDPPMGLPPDRGVRHEIDLVPGTKYCVTRQRPLPKDQCDVIDAFFRAKHAAGLVRESKSPHSTPTFCVKKWNGKWRIVHAFNKLNAATIPVQTQIPRKDVLQNNMVGCTLYSALDLVDGYYQLIMRASDIPLTAVSTPSGMLWEWLVMPQGLSNVPATFNRLVPQLFRPHRAYAQTYFDDIFVHSRAKHGKSDMENHIDHLRAVLECMRTNKLYANADKCIFGAEEIPFLVCFIGKRGLRADPAKVKAIVDWPVPANQKDLRKWLGLANYLHKYSENYAELARPLSTLLKKDAEWCWDTGQQVAFEAIKESLLQAPILALPDPDRPFSVVCDASDFAIGCALLQADGEGHERVIAFESRQLKAAEKNYPVHDKELLAMKYALVKFRVHLLGSKPFVIYTDQASIRTATQSPHLSQRMSR</sequence>
<organism evidence="4 5">
    <name type="scientific">Phytophthora fragariae</name>
    <dbReference type="NCBI Taxonomy" id="53985"/>
    <lineage>
        <taxon>Eukaryota</taxon>
        <taxon>Sar</taxon>
        <taxon>Stramenopiles</taxon>
        <taxon>Oomycota</taxon>
        <taxon>Peronosporomycetes</taxon>
        <taxon>Peronosporales</taxon>
        <taxon>Peronosporaceae</taxon>
        <taxon>Phytophthora</taxon>
    </lineage>
</organism>
<dbReference type="CDD" id="cd01647">
    <property type="entry name" value="RT_LTR"/>
    <property type="match status" value="1"/>
</dbReference>
<dbReference type="CDD" id="cd09274">
    <property type="entry name" value="RNase_HI_RT_Ty3"/>
    <property type="match status" value="1"/>
</dbReference>
<dbReference type="InterPro" id="IPR041577">
    <property type="entry name" value="RT_RNaseH_2"/>
</dbReference>
<proteinExistence type="predicted"/>
<dbReference type="InterPro" id="IPR043128">
    <property type="entry name" value="Rev_trsase/Diguanyl_cyclase"/>
</dbReference>
<evidence type="ECO:0008006" key="6">
    <source>
        <dbReference type="Google" id="ProtNLM"/>
    </source>
</evidence>
<protein>
    <recommendedName>
        <fullName evidence="6">Reverse transcriptase domain-containing protein</fullName>
    </recommendedName>
</protein>
<dbReference type="PANTHER" id="PTHR33064:SF37">
    <property type="entry name" value="RIBONUCLEASE H"/>
    <property type="match status" value="1"/>
</dbReference>
<dbReference type="Pfam" id="PF17919">
    <property type="entry name" value="RT_RNaseH_2"/>
    <property type="match status" value="1"/>
</dbReference>
<dbReference type="InterPro" id="IPR043502">
    <property type="entry name" value="DNA/RNA_pol_sf"/>
</dbReference>
<dbReference type="Gene3D" id="3.30.70.270">
    <property type="match status" value="2"/>
</dbReference>
<reference evidence="4 5" key="1">
    <citation type="submission" date="2018-08" db="EMBL/GenBank/DDBJ databases">
        <title>Genomic investigation of the strawberry pathogen Phytophthora fragariae indicates pathogenicity is determined by transcriptional variation in three key races.</title>
        <authorList>
            <person name="Adams T.M."/>
            <person name="Armitage A.D."/>
            <person name="Sobczyk M.K."/>
            <person name="Bates H.J."/>
            <person name="Dunwell J.M."/>
            <person name="Nellist C.F."/>
            <person name="Harrison R.J."/>
        </authorList>
    </citation>
    <scope>NUCLEOTIDE SEQUENCE [LARGE SCALE GENOMIC DNA]</scope>
    <source>
        <strain evidence="4 5">NOV-9</strain>
    </source>
</reference>
<name>A0A6A3DWE7_9STRA</name>
<dbReference type="FunFam" id="3.10.20.370:FF:000001">
    <property type="entry name" value="Retrovirus-related Pol polyprotein from transposon 17.6-like protein"/>
    <property type="match status" value="1"/>
</dbReference>
<accession>A0A6A3DWE7</accession>
<dbReference type="Gene3D" id="3.10.10.10">
    <property type="entry name" value="HIV Type 1 Reverse Transcriptase, subunit A, domain 1"/>
    <property type="match status" value="1"/>
</dbReference>
<evidence type="ECO:0000256" key="1">
    <source>
        <dbReference type="SAM" id="MobiDB-lite"/>
    </source>
</evidence>
<dbReference type="InterPro" id="IPR051320">
    <property type="entry name" value="Viral_Replic_Matur_Polypro"/>
</dbReference>
<feature type="compositionally biased region" description="Basic residues" evidence="1">
    <location>
        <begin position="173"/>
        <end position="184"/>
    </location>
</feature>
<dbReference type="PANTHER" id="PTHR33064">
    <property type="entry name" value="POL PROTEIN"/>
    <property type="match status" value="1"/>
</dbReference>
<evidence type="ECO:0000313" key="5">
    <source>
        <dbReference type="Proteomes" id="UP000429523"/>
    </source>
</evidence>
<evidence type="ECO:0000313" key="4">
    <source>
        <dbReference type="EMBL" id="KAE8922800.1"/>
    </source>
</evidence>
<feature type="domain" description="Reverse transcriptase/retrotransposon-derived protein RNase H-like" evidence="3">
    <location>
        <begin position="612"/>
        <end position="711"/>
    </location>
</feature>